<dbReference type="EMBL" id="JAQMLS010000005">
    <property type="protein sequence ID" value="MDB8742067.1"/>
    <property type="molecule type" value="Genomic_DNA"/>
</dbReference>
<dbReference type="Pfam" id="PF09344">
    <property type="entry name" value="Cas_CT1975"/>
    <property type="match status" value="1"/>
</dbReference>
<accession>A0AAW6E0K4</accession>
<dbReference type="AlphaFoldDB" id="A0AAW6E0K4"/>
<reference evidence="1" key="1">
    <citation type="submission" date="2023-01" db="EMBL/GenBank/DDBJ databases">
        <title>Human gut microbiome strain richness.</title>
        <authorList>
            <person name="Chen-Liaw A."/>
        </authorList>
    </citation>
    <scope>NUCLEOTIDE SEQUENCE</scope>
    <source>
        <strain evidence="1">D59st1_B8_D59t2_181005</strain>
    </source>
</reference>
<dbReference type="NCBIfam" id="TIGR01869">
    <property type="entry name" value="casC_Cse4"/>
    <property type="match status" value="1"/>
</dbReference>
<proteinExistence type="predicted"/>
<gene>
    <name evidence="1" type="primary">cas7e</name>
    <name evidence="1" type="ORF">PNV70_08285</name>
</gene>
<dbReference type="Proteomes" id="UP001211421">
    <property type="component" value="Unassembled WGS sequence"/>
</dbReference>
<dbReference type="RefSeq" id="WP_138338917.1">
    <property type="nucleotide sequence ID" value="NZ_JADMNX010000005.1"/>
</dbReference>
<sequence length="358" mass="39296">MSIYVDIHVLQTVPPSCVNRDDTGSPKTAVYGGTRRARVSSQAWKHAMRGDFRKIFATEELGVRSLKVAALVADEIAAIDSTMSEKSRNKKAAEALKAAGISTKSTKDDDLEKTDALFLMSNKQAKEIAKLVCDGEEDKNAYKKALKDNPSVDIALFGRMAASDPTLNYDAAAQVAHAISTHTIQNEYDYFTAVDDLQDDDNAGAGHLGTVEFNSSTLYRYANVNVTELSKALDNLYDAVDVVKKYVEAFVRSMPTGKENTFANRTFPDAIYVTVRNDQPVNLCGAFEKPVRASEDGYVAESESKLVEYAGKVYDNFAAKPLAAFCVGDKLADIAEKMTFLELLERLEAYLREQTAEA</sequence>
<organism evidence="1 2">
    <name type="scientific">Ruminococcus bicirculans</name>
    <name type="common">ex Wegman et al. 2014</name>
    <dbReference type="NCBI Taxonomy" id="1160721"/>
    <lineage>
        <taxon>Bacteria</taxon>
        <taxon>Bacillati</taxon>
        <taxon>Bacillota</taxon>
        <taxon>Clostridia</taxon>
        <taxon>Eubacteriales</taxon>
        <taxon>Oscillospiraceae</taxon>
        <taxon>Ruminococcus</taxon>
    </lineage>
</organism>
<name>A0AAW6E0K4_9FIRM</name>
<evidence type="ECO:0000313" key="2">
    <source>
        <dbReference type="Proteomes" id="UP001211421"/>
    </source>
</evidence>
<evidence type="ECO:0000313" key="1">
    <source>
        <dbReference type="EMBL" id="MDB8742067.1"/>
    </source>
</evidence>
<comment type="caution">
    <text evidence="1">The sequence shown here is derived from an EMBL/GenBank/DDBJ whole genome shotgun (WGS) entry which is preliminary data.</text>
</comment>
<dbReference type="InterPro" id="IPR010148">
    <property type="entry name" value="CRISPR-assoc_prot_CT1975"/>
</dbReference>
<protein>
    <submittedName>
        <fullName evidence="1">Type I-E CRISPR-associated protein Cas7/Cse4/CasC</fullName>
    </submittedName>
</protein>